<comment type="caution">
    <text evidence="2">The sequence shown here is derived from an EMBL/GenBank/DDBJ whole genome shotgun (WGS) entry which is preliminary data.</text>
</comment>
<dbReference type="SUPFAM" id="SSF52540">
    <property type="entry name" value="P-loop containing nucleoside triphosphate hydrolases"/>
    <property type="match status" value="1"/>
</dbReference>
<evidence type="ECO:0000313" key="4">
    <source>
        <dbReference type="Proteomes" id="UP000051497"/>
    </source>
</evidence>
<dbReference type="AlphaFoldDB" id="A0A0Q9YI53"/>
<dbReference type="Proteomes" id="UP000051497">
    <property type="component" value="Unassembled WGS sequence"/>
</dbReference>
<organism evidence="2">
    <name type="scientific">Candidatus Berkiella aquae</name>
    <dbReference type="NCBI Taxonomy" id="295108"/>
    <lineage>
        <taxon>Bacteria</taxon>
        <taxon>Pseudomonadati</taxon>
        <taxon>Pseudomonadota</taxon>
        <taxon>Gammaproteobacteria</taxon>
        <taxon>Candidatus Berkiellales</taxon>
        <taxon>Candidatus Berkiellaceae</taxon>
        <taxon>Candidatus Berkiella</taxon>
    </lineage>
</organism>
<protein>
    <submittedName>
        <fullName evidence="2">Chromosome partitioning protein ParA</fullName>
    </submittedName>
    <submittedName>
        <fullName evidence="3">ParA family protein</fullName>
    </submittedName>
</protein>
<sequence length="328" mass="36947">MAINVPIVATMNQKGGVGKSTITGTQAEWFSLVRKKRVCLVDLDEQCNTTKQFVGVEYINDDTEAGFQIKKHPDFSPHLGANERSSIADIFYGEAVLPYQSWITEKNSNGGLVDVLCGHPVRIEEINNALVSKEDGKVNQTAKERLKEFFDMEEVHDAYDVFLLDTGPSKNVMFRSALHAASHVVVPFEPEDKAIQGITQMLNAIKRENYSRERGAQLKLAGLLPNKVRNLKLHKQYLNDLSERYEEYLFPWPCWLSLLTDFPTRDRAGVKPRSVFQLPITNTARAQATAMCLYIEQKIFGKHLGITKEIKQTLNVFEDGLKTLGVSA</sequence>
<evidence type="ECO:0000259" key="1">
    <source>
        <dbReference type="Pfam" id="PF13614"/>
    </source>
</evidence>
<dbReference type="CDD" id="cd02042">
    <property type="entry name" value="ParAB_family"/>
    <property type="match status" value="1"/>
</dbReference>
<accession>A0A0Q9YI53</accession>
<dbReference type="InterPro" id="IPR027417">
    <property type="entry name" value="P-loop_NTPase"/>
</dbReference>
<dbReference type="InterPro" id="IPR025669">
    <property type="entry name" value="AAA_dom"/>
</dbReference>
<reference evidence="3" key="3">
    <citation type="submission" date="2021-06" db="EMBL/GenBank/DDBJ databases">
        <title>Genomic Description and Analysis of Intracellular Bacteria, Candidatus Berkiella cookevillensis and Candidatus Berkiella aquae.</title>
        <authorList>
            <person name="Kidane D.T."/>
            <person name="Mehari Y.T."/>
            <person name="Rice F.C."/>
            <person name="Arivett B.A."/>
            <person name="Farone A.L."/>
            <person name="Berk S.G."/>
            <person name="Farone M.B."/>
        </authorList>
    </citation>
    <scope>NUCLEOTIDE SEQUENCE</scope>
    <source>
        <strain evidence="3">HT99</strain>
    </source>
</reference>
<dbReference type="EMBL" id="LKAJ01000014">
    <property type="protein sequence ID" value="KRG20252.1"/>
    <property type="molecule type" value="Genomic_DNA"/>
</dbReference>
<evidence type="ECO:0000313" key="3">
    <source>
        <dbReference type="EMBL" id="MCS5712811.1"/>
    </source>
</evidence>
<evidence type="ECO:0000313" key="2">
    <source>
        <dbReference type="EMBL" id="KRG20252.1"/>
    </source>
</evidence>
<dbReference type="STRING" id="295108.HT99x_02644"/>
<gene>
    <name evidence="2" type="primary">parA_2</name>
    <name evidence="3" type="ORF">HT99x_015335</name>
    <name evidence="2" type="ORF">HT99x_02644</name>
</gene>
<dbReference type="PANTHER" id="PTHR13696:SF99">
    <property type="entry name" value="COBYRINIC ACID AC-DIAMIDE SYNTHASE"/>
    <property type="match status" value="1"/>
</dbReference>
<proteinExistence type="predicted"/>
<reference evidence="3" key="2">
    <citation type="journal article" date="2016" name="Genome Announc.">
        <title>Draft Genome Sequences of Two Novel Amoeba-Resistant Intranuclear Bacteria, 'Candidatus Berkiella cookevillensis' and 'Candidatus Berkiella aquae'.</title>
        <authorList>
            <person name="Mehari Y.T."/>
            <person name="Arivett B.A."/>
            <person name="Farone A.L."/>
            <person name="Gunderson J.H."/>
            <person name="Farone M.B."/>
        </authorList>
    </citation>
    <scope>NUCLEOTIDE SEQUENCE</scope>
    <source>
        <strain evidence="3">HT99</strain>
    </source>
</reference>
<keyword evidence="4" id="KW-1185">Reference proteome</keyword>
<dbReference type="Pfam" id="PF13614">
    <property type="entry name" value="AAA_31"/>
    <property type="match status" value="1"/>
</dbReference>
<feature type="domain" description="AAA" evidence="1">
    <location>
        <begin position="7"/>
        <end position="207"/>
    </location>
</feature>
<name>A0A0Q9YI53_9GAMM</name>
<dbReference type="RefSeq" id="WP_075067244.1">
    <property type="nucleotide sequence ID" value="NZ_LKAJ02000002.1"/>
</dbReference>
<dbReference type="EMBL" id="LKAJ02000002">
    <property type="protein sequence ID" value="MCS5712811.1"/>
    <property type="molecule type" value="Genomic_DNA"/>
</dbReference>
<dbReference type="PANTHER" id="PTHR13696">
    <property type="entry name" value="P-LOOP CONTAINING NUCLEOSIDE TRIPHOSPHATE HYDROLASE"/>
    <property type="match status" value="1"/>
</dbReference>
<dbReference type="Gene3D" id="3.40.50.300">
    <property type="entry name" value="P-loop containing nucleotide triphosphate hydrolases"/>
    <property type="match status" value="1"/>
</dbReference>
<dbReference type="OrthoDB" id="9815116at2"/>
<dbReference type="InterPro" id="IPR050678">
    <property type="entry name" value="DNA_Partitioning_ATPase"/>
</dbReference>
<reference evidence="2" key="1">
    <citation type="submission" date="2015-09" db="EMBL/GenBank/DDBJ databases">
        <title>Draft Genome Sequences of Two Novel Amoeba-resistant Intranuclear Bacteria, Candidatus Berkiella cookevillensis and Candidatus Berkiella aquae.</title>
        <authorList>
            <person name="Mehari Y.T."/>
            <person name="Arivett B.A."/>
            <person name="Farone A.L."/>
            <person name="Gunderson J.H."/>
            <person name="Farone M.B."/>
        </authorList>
    </citation>
    <scope>NUCLEOTIDE SEQUENCE [LARGE SCALE GENOMIC DNA]</scope>
    <source>
        <strain evidence="2">HT99</strain>
    </source>
</reference>